<dbReference type="Proteomes" id="UP000887228">
    <property type="component" value="Unassembled WGS sequence"/>
</dbReference>
<dbReference type="InterPro" id="IPR036086">
    <property type="entry name" value="ParB/Sulfiredoxin_sf"/>
</dbReference>
<dbReference type="Proteomes" id="UP000887212">
    <property type="component" value="Unassembled WGS sequence"/>
</dbReference>
<reference evidence="1 4" key="1">
    <citation type="submission" date="2021-07" db="EMBL/GenBank/DDBJ databases">
        <title>Whole genome sequencing of carbapenem-resistant Pseudomonas spp. isolated in Japan.</title>
        <authorList>
            <person name="Suzuki M."/>
            <person name="Maehana S."/>
            <person name="Kitasato H."/>
        </authorList>
    </citation>
    <scope>NUCLEOTIDE SEQUENCE</scope>
    <source>
        <strain evidence="1">KAM435</strain>
        <strain evidence="2 4">KAM436</strain>
    </source>
</reference>
<proteinExistence type="predicted"/>
<evidence type="ECO:0008006" key="5">
    <source>
        <dbReference type="Google" id="ProtNLM"/>
    </source>
</evidence>
<dbReference type="Gene3D" id="3.90.1530.10">
    <property type="entry name" value="Conserved hypothetical protein from pyrococcus furiosus pfu- 392566-001, ParB domain"/>
    <property type="match status" value="1"/>
</dbReference>
<gene>
    <name evidence="1" type="ORF">KAM435_36040</name>
    <name evidence="2" type="ORF">KAM436_36220</name>
</gene>
<dbReference type="EMBL" id="BPMT01000021">
    <property type="protein sequence ID" value="GIZ94654.1"/>
    <property type="molecule type" value="Genomic_DNA"/>
</dbReference>
<evidence type="ECO:0000313" key="3">
    <source>
        <dbReference type="Proteomes" id="UP000887212"/>
    </source>
</evidence>
<dbReference type="RefSeq" id="WP_203787994.1">
    <property type="nucleotide sequence ID" value="NZ_AP024354.1"/>
</dbReference>
<dbReference type="AlphaFoldDB" id="A0AA37CI09"/>
<protein>
    <recommendedName>
        <fullName evidence="5">ParB/Sulfiredoxin domain-containing protein</fullName>
    </recommendedName>
</protein>
<organism evidence="1 3">
    <name type="scientific">Aquipseudomonas alcaligenes</name>
    <name type="common">Pseudomonas alcaligenes</name>
    <dbReference type="NCBI Taxonomy" id="43263"/>
    <lineage>
        <taxon>Bacteria</taxon>
        <taxon>Pseudomonadati</taxon>
        <taxon>Pseudomonadota</taxon>
        <taxon>Gammaproteobacteria</taxon>
        <taxon>Pseudomonadales</taxon>
        <taxon>Pseudomonadaceae</taxon>
        <taxon>Aquipseudomonas</taxon>
    </lineage>
</organism>
<evidence type="ECO:0000313" key="2">
    <source>
        <dbReference type="EMBL" id="GIZ94654.1"/>
    </source>
</evidence>
<dbReference type="SUPFAM" id="SSF110849">
    <property type="entry name" value="ParB/Sulfiredoxin"/>
    <property type="match status" value="1"/>
</dbReference>
<sequence length="368" mass="41404">MSEVSGTKYIPVADLHFDRSNPRLAEYGIEPTTQDSEILQILWDAMDVRELVQSISASGFFPHEAVIAAEEDGKYVVIEGNRRLAAVKVLLSPATADEHGWPVPKLSSEDEDALKKIPVIISDRESAWRYLGFKHVNGPAKWSSYAKAAYIAEIHRKYKIPLAEIANQIGDRHNTVQRLFRGLMTLEQAEKRGVYDREDRFRQRLSFSHLYTGLDYEGIGSFLNIAPKEEETETPVPEDKLKELGELCVWLYGSKKNKQPPVVESQNPDLRRLNAVVANREAIAALRAGTELSKAFEISRPPAAVFEEALLAAKRELTTARANLTTGYDRSEALLRIAGSIANIADDIYQEMERKQNPQQKKSRLAED</sequence>
<name>A0AA37CI09_AQUAC</name>
<comment type="caution">
    <text evidence="1">The sequence shown here is derived from an EMBL/GenBank/DDBJ whole genome shotgun (WGS) entry which is preliminary data.</text>
</comment>
<accession>A0AA37CI09</accession>
<evidence type="ECO:0000313" key="4">
    <source>
        <dbReference type="Proteomes" id="UP000887228"/>
    </source>
</evidence>
<dbReference type="EMBL" id="BPMS01000022">
    <property type="protein sequence ID" value="GIZ90277.1"/>
    <property type="molecule type" value="Genomic_DNA"/>
</dbReference>
<evidence type="ECO:0000313" key="1">
    <source>
        <dbReference type="EMBL" id="GIZ90277.1"/>
    </source>
</evidence>